<dbReference type="GO" id="GO:0006516">
    <property type="term" value="P:glycoprotein catabolic process"/>
    <property type="evidence" value="ECO:0007669"/>
    <property type="project" value="TreeGrafter"/>
</dbReference>
<organism evidence="3 4">
    <name type="scientific">Koribacter versatilis (strain Ellin345)</name>
    <dbReference type="NCBI Taxonomy" id="204669"/>
    <lineage>
        <taxon>Bacteria</taxon>
        <taxon>Pseudomonadati</taxon>
        <taxon>Acidobacteriota</taxon>
        <taxon>Terriglobia</taxon>
        <taxon>Terriglobales</taxon>
        <taxon>Candidatus Korobacteraceae</taxon>
        <taxon>Candidatus Korobacter</taxon>
    </lineage>
</organism>
<dbReference type="NCBIfam" id="TIGR01180">
    <property type="entry name" value="aman2_put"/>
    <property type="match status" value="1"/>
</dbReference>
<dbReference type="AlphaFoldDB" id="Q1IUD1"/>
<evidence type="ECO:0000313" key="3">
    <source>
        <dbReference type="EMBL" id="ABF39519.1"/>
    </source>
</evidence>
<protein>
    <submittedName>
        <fullName evidence="3">Alpha-1,2-mannosidase, putative</fullName>
    </submittedName>
</protein>
<dbReference type="InterPro" id="IPR012939">
    <property type="entry name" value="Glyco_hydro_92"/>
</dbReference>
<feature type="domain" description="Glycosyl hydrolase family 92 N-terminal" evidence="2">
    <location>
        <begin position="41"/>
        <end position="277"/>
    </location>
</feature>
<dbReference type="Gene3D" id="2.70.98.10">
    <property type="match status" value="1"/>
</dbReference>
<dbReference type="GO" id="GO:0030246">
    <property type="term" value="F:carbohydrate binding"/>
    <property type="evidence" value="ECO:0007669"/>
    <property type="project" value="InterPro"/>
</dbReference>
<dbReference type="FunFam" id="3.30.2080.10:FF:000001">
    <property type="entry name" value="Alpha-1,2-mannosidase subfamily"/>
    <property type="match status" value="1"/>
</dbReference>
<dbReference type="Pfam" id="PF07971">
    <property type="entry name" value="Glyco_hydro_92"/>
    <property type="match status" value="1"/>
</dbReference>
<dbReference type="STRING" id="204669.Acid345_0514"/>
<dbReference type="InterPro" id="IPR041371">
    <property type="entry name" value="GH92_N"/>
</dbReference>
<dbReference type="Proteomes" id="UP000002432">
    <property type="component" value="Chromosome"/>
</dbReference>
<evidence type="ECO:0000259" key="2">
    <source>
        <dbReference type="Pfam" id="PF17678"/>
    </source>
</evidence>
<dbReference type="GO" id="GO:0005975">
    <property type="term" value="P:carbohydrate metabolic process"/>
    <property type="evidence" value="ECO:0007669"/>
    <property type="project" value="InterPro"/>
</dbReference>
<reference evidence="3 4" key="1">
    <citation type="journal article" date="2009" name="Appl. Environ. Microbiol.">
        <title>Three genomes from the phylum Acidobacteria provide insight into the lifestyles of these microorganisms in soils.</title>
        <authorList>
            <person name="Ward N.L."/>
            <person name="Challacombe J.F."/>
            <person name="Janssen P.H."/>
            <person name="Henrissat B."/>
            <person name="Coutinho P.M."/>
            <person name="Wu M."/>
            <person name="Xie G."/>
            <person name="Haft D.H."/>
            <person name="Sait M."/>
            <person name="Badger J."/>
            <person name="Barabote R.D."/>
            <person name="Bradley B."/>
            <person name="Brettin T.S."/>
            <person name="Brinkac L.M."/>
            <person name="Bruce D."/>
            <person name="Creasy T."/>
            <person name="Daugherty S.C."/>
            <person name="Davidsen T.M."/>
            <person name="DeBoy R.T."/>
            <person name="Detter J.C."/>
            <person name="Dodson R.J."/>
            <person name="Durkin A.S."/>
            <person name="Ganapathy A."/>
            <person name="Gwinn-Giglio M."/>
            <person name="Han C.S."/>
            <person name="Khouri H."/>
            <person name="Kiss H."/>
            <person name="Kothari S.P."/>
            <person name="Madupu R."/>
            <person name="Nelson K.E."/>
            <person name="Nelson W.C."/>
            <person name="Paulsen I."/>
            <person name="Penn K."/>
            <person name="Ren Q."/>
            <person name="Rosovitz M.J."/>
            <person name="Selengut J.D."/>
            <person name="Shrivastava S."/>
            <person name="Sullivan S.A."/>
            <person name="Tapia R."/>
            <person name="Thompson L.S."/>
            <person name="Watkins K.L."/>
            <person name="Yang Q."/>
            <person name="Yu C."/>
            <person name="Zafar N."/>
            <person name="Zhou L."/>
            <person name="Kuske C.R."/>
        </authorList>
    </citation>
    <scope>NUCLEOTIDE SEQUENCE [LARGE SCALE GENOMIC DNA]</scope>
    <source>
        <strain evidence="3 4">Ellin345</strain>
    </source>
</reference>
<dbReference type="EMBL" id="CP000360">
    <property type="protein sequence ID" value="ABF39519.1"/>
    <property type="molecule type" value="Genomic_DNA"/>
</dbReference>
<dbReference type="CAZy" id="GH92">
    <property type="family name" value="Glycoside Hydrolase Family 92"/>
</dbReference>
<dbReference type="InterPro" id="IPR050883">
    <property type="entry name" value="PNGase"/>
</dbReference>
<dbReference type="KEGG" id="aba:Acid345_0514"/>
<dbReference type="GO" id="GO:0000224">
    <property type="term" value="F:peptide-N4-(N-acetyl-beta-glucosaminyl)asparagine amidase activity"/>
    <property type="evidence" value="ECO:0007669"/>
    <property type="project" value="TreeGrafter"/>
</dbReference>
<dbReference type="HOGENOM" id="CLU_003690_2_2_0"/>
<dbReference type="EnsemblBacteria" id="ABF39519">
    <property type="protein sequence ID" value="ABF39519"/>
    <property type="gene ID" value="Acid345_0514"/>
</dbReference>
<accession>Q1IUD1</accession>
<feature type="domain" description="Glycosyl hydrolase family 92" evidence="1">
    <location>
        <begin position="284"/>
        <end position="749"/>
    </location>
</feature>
<dbReference type="PANTHER" id="PTHR12143:SF39">
    <property type="entry name" value="SECRETED PROTEIN"/>
    <property type="match status" value="1"/>
</dbReference>
<dbReference type="Gene3D" id="1.20.1050.60">
    <property type="entry name" value="alpha-1,2-mannosidase"/>
    <property type="match status" value="1"/>
</dbReference>
<proteinExistence type="predicted"/>
<dbReference type="PANTHER" id="PTHR12143">
    <property type="entry name" value="PEPTIDE N-GLYCANASE PNGASE -RELATED"/>
    <property type="match status" value="1"/>
</dbReference>
<dbReference type="Gene3D" id="3.30.2080.10">
    <property type="entry name" value="GH92 mannosidase domain"/>
    <property type="match status" value="1"/>
</dbReference>
<dbReference type="Pfam" id="PF17678">
    <property type="entry name" value="Glyco_hydro_92N"/>
    <property type="match status" value="1"/>
</dbReference>
<dbReference type="eggNOG" id="COG3537">
    <property type="taxonomic scope" value="Bacteria"/>
</dbReference>
<sequence length="771" mass="86130">MFDRRTFLRGLSLLPFLRTPDLPLMAQSSAPKSSDDDLTRFVNIFIGTGGHGHTYPGATVPFGMVQLSPDTYNDGWDWCSGYHHSDASIMGFSHTHLSGTGAADMLDFLLMPGTGSAKLVPGSRENPGEGYRSRFSHADETATPGYYSVLLRDYNIRAELTATERVGMHKYTFPASDSSHFILDLAHVIGIDPKVIEWAELKVTGPDTIVGGRSINGWATGRELYFAMKFSKPFASVELFSDDKKVDGRETRGNILKLLVHYQTAAGKPIFVKTALSGVSTEGALKNLESEIPSWDFDGVRRTAHESWRKSLARIRIETKDARQREIFYTSLYHTMVAPTLFDDVDGQYRGMDGKVHQLSKGAHNYSTFSLWDTFRAAHPLYTLALADRVPDFVNCLIRMCEESPAGPPVWPLQAKETGTMTGYHSASVIAEAYVKGFSGIDFAKCYPAMRRRAMDDDYRGMPYYRKLGYIPCDKEEESCSKQVEYSYNDWAVAQIARAAGASADEKLLLQRMHNYRHLFDKSVGFIRPKLENGEWSEPFTSNEMGHSKQWRDYTESDPWQTTFTVQHDVGGYMELFGGRKAFVAKLDKLFTENSQLPPDAPPDIAGMVGQYAHGNEPCHHMAYLYCYASAPQKTQALVRRLLEMEYDNQPNGLAGNEDCGQMSAWYVMSALGFYAVDPVSGNYVFGSPLFDRAEIQLRDKTILRIEVKRTSPADVYIQSITLNGEPYDKIWFRHADIAHGGTIVFTMGGAPSPQFGKTDSTLPPGLPPAN</sequence>
<evidence type="ECO:0000259" key="1">
    <source>
        <dbReference type="Pfam" id="PF07971"/>
    </source>
</evidence>
<dbReference type="Gene3D" id="1.20.1610.10">
    <property type="entry name" value="alpha-1,2-mannosidases domains"/>
    <property type="match status" value="1"/>
</dbReference>
<dbReference type="SUPFAM" id="SSF48208">
    <property type="entry name" value="Six-hairpin glycosidases"/>
    <property type="match status" value="1"/>
</dbReference>
<evidence type="ECO:0000313" key="4">
    <source>
        <dbReference type="Proteomes" id="UP000002432"/>
    </source>
</evidence>
<keyword evidence="4" id="KW-1185">Reference proteome</keyword>
<gene>
    <name evidence="3" type="ordered locus">Acid345_0514</name>
</gene>
<dbReference type="InterPro" id="IPR014718">
    <property type="entry name" value="GH-type_carb-bd"/>
</dbReference>
<dbReference type="InterPro" id="IPR005887">
    <property type="entry name" value="GH92_a_mannosidase_put"/>
</dbReference>
<dbReference type="RefSeq" id="WP_011521321.1">
    <property type="nucleotide sequence ID" value="NC_008009.1"/>
</dbReference>
<dbReference type="GO" id="GO:0005829">
    <property type="term" value="C:cytosol"/>
    <property type="evidence" value="ECO:0007669"/>
    <property type="project" value="TreeGrafter"/>
</dbReference>
<dbReference type="InterPro" id="IPR008928">
    <property type="entry name" value="6-hairpin_glycosidase_sf"/>
</dbReference>
<name>Q1IUD1_KORVE</name>